<dbReference type="PANTHER" id="PTHR31190">
    <property type="entry name" value="DNA-BINDING DOMAIN"/>
    <property type="match status" value="1"/>
</dbReference>
<evidence type="ECO:0000256" key="1">
    <source>
        <dbReference type="ARBA" id="ARBA00004123"/>
    </source>
</evidence>
<proteinExistence type="predicted"/>
<dbReference type="PROSITE" id="PS51032">
    <property type="entry name" value="AP2_ERF"/>
    <property type="match status" value="1"/>
</dbReference>
<protein>
    <recommendedName>
        <fullName evidence="9">AP2/ERF domain-containing protein</fullName>
    </recommendedName>
</protein>
<keyword evidence="7" id="KW-0539">Nucleus</keyword>
<dbReference type="Pfam" id="PF00847">
    <property type="entry name" value="AP2"/>
    <property type="match status" value="1"/>
</dbReference>
<dbReference type="InterPro" id="IPR001471">
    <property type="entry name" value="AP2/ERF_dom"/>
</dbReference>
<dbReference type="PRINTS" id="PR00367">
    <property type="entry name" value="ETHRSPELEMNT"/>
</dbReference>
<dbReference type="GO" id="GO:0003677">
    <property type="term" value="F:DNA binding"/>
    <property type="evidence" value="ECO:0007669"/>
    <property type="project" value="UniProtKB-KW"/>
</dbReference>
<reference evidence="10 11" key="1">
    <citation type="submission" date="2024-05" db="EMBL/GenBank/DDBJ databases">
        <title>De novo assembly of an allotetraploid wild potato.</title>
        <authorList>
            <person name="Hosaka A.J."/>
        </authorList>
    </citation>
    <scope>NUCLEOTIDE SEQUENCE [LARGE SCALE GENOMIC DNA]</scope>
    <source>
        <tissue evidence="10">Young leaves</tissue>
    </source>
</reference>
<keyword evidence="4" id="KW-0238">DNA-binding</keyword>
<evidence type="ECO:0000256" key="3">
    <source>
        <dbReference type="ARBA" id="ARBA00023015"/>
    </source>
</evidence>
<keyword evidence="2" id="KW-0611">Plant defense</keyword>
<dbReference type="InterPro" id="IPR016177">
    <property type="entry name" value="DNA-bd_dom_sf"/>
</dbReference>
<gene>
    <name evidence="10" type="ORF">AABB24_001283</name>
</gene>
<dbReference type="FunFam" id="3.30.730.10:FF:000001">
    <property type="entry name" value="Ethylene-responsive transcription factor 2"/>
    <property type="match status" value="1"/>
</dbReference>
<evidence type="ECO:0000313" key="10">
    <source>
        <dbReference type="EMBL" id="KAL3381080.1"/>
    </source>
</evidence>
<sequence>KYLERKKMNINTKFSLSDFDFLESVKQHLLNDFDFSEYFSPMNLSNVELPNSPNSSLGSSPSIESHEKSESEVEIIKGPMVVAREKNASGDWRRYIGVRRRQWGTFAAEIRDPDRKGARLWLGTYETPEDAALAYDQAAFKIRGSKARVNFPHLIGSNIPEPTRLTVRHHTHSPKPSAFSSTSLENGTRKRKIDLINSIAKAKSKANLFVIARGVKNEPKHIKLTNLGMSSLFNIN</sequence>
<comment type="caution">
    <text evidence="10">The sequence shown here is derived from an EMBL/GenBank/DDBJ whole genome shotgun (WGS) entry which is preliminary data.</text>
</comment>
<dbReference type="CDD" id="cd00018">
    <property type="entry name" value="AP2"/>
    <property type="match status" value="1"/>
</dbReference>
<evidence type="ECO:0000256" key="7">
    <source>
        <dbReference type="ARBA" id="ARBA00023242"/>
    </source>
</evidence>
<dbReference type="SUPFAM" id="SSF54171">
    <property type="entry name" value="DNA-binding domain"/>
    <property type="match status" value="1"/>
</dbReference>
<dbReference type="GO" id="GO:0006952">
    <property type="term" value="P:defense response"/>
    <property type="evidence" value="ECO:0007669"/>
    <property type="project" value="UniProtKB-KW"/>
</dbReference>
<evidence type="ECO:0000256" key="2">
    <source>
        <dbReference type="ARBA" id="ARBA00022821"/>
    </source>
</evidence>
<comment type="subcellular location">
    <subcellularLocation>
        <location evidence="1">Nucleus</location>
    </subcellularLocation>
</comment>
<keyword evidence="6" id="KW-0804">Transcription</keyword>
<dbReference type="EMBL" id="JBJKTR010000001">
    <property type="protein sequence ID" value="KAL3381080.1"/>
    <property type="molecule type" value="Genomic_DNA"/>
</dbReference>
<feature type="compositionally biased region" description="Low complexity" evidence="8">
    <location>
        <begin position="50"/>
        <end position="62"/>
    </location>
</feature>
<keyword evidence="5" id="KW-0010">Activator</keyword>
<name>A0ABD2VJ42_9SOLN</name>
<evidence type="ECO:0000256" key="4">
    <source>
        <dbReference type="ARBA" id="ARBA00023125"/>
    </source>
</evidence>
<dbReference type="Proteomes" id="UP001627284">
    <property type="component" value="Unassembled WGS sequence"/>
</dbReference>
<evidence type="ECO:0000256" key="5">
    <source>
        <dbReference type="ARBA" id="ARBA00023159"/>
    </source>
</evidence>
<evidence type="ECO:0000256" key="8">
    <source>
        <dbReference type="SAM" id="MobiDB-lite"/>
    </source>
</evidence>
<dbReference type="PANTHER" id="PTHR31190:SF129">
    <property type="entry name" value="ETHYLENE RESPONSE FACTOR 189"/>
    <property type="match status" value="1"/>
</dbReference>
<dbReference type="Gene3D" id="3.30.730.10">
    <property type="entry name" value="AP2/ERF domain"/>
    <property type="match status" value="1"/>
</dbReference>
<evidence type="ECO:0000256" key="6">
    <source>
        <dbReference type="ARBA" id="ARBA00023163"/>
    </source>
</evidence>
<dbReference type="SMART" id="SM00380">
    <property type="entry name" value="AP2"/>
    <property type="match status" value="1"/>
</dbReference>
<keyword evidence="11" id="KW-1185">Reference proteome</keyword>
<dbReference type="GO" id="GO:0005634">
    <property type="term" value="C:nucleus"/>
    <property type="evidence" value="ECO:0007669"/>
    <property type="project" value="UniProtKB-SubCell"/>
</dbReference>
<dbReference type="InterPro" id="IPR044808">
    <property type="entry name" value="ERF_plant"/>
</dbReference>
<evidence type="ECO:0000259" key="9">
    <source>
        <dbReference type="PROSITE" id="PS51032"/>
    </source>
</evidence>
<feature type="region of interest" description="Disordered" evidence="8">
    <location>
        <begin position="50"/>
        <end position="70"/>
    </location>
</feature>
<feature type="non-terminal residue" evidence="10">
    <location>
        <position position="1"/>
    </location>
</feature>
<accession>A0ABD2VJ42</accession>
<dbReference type="InterPro" id="IPR036955">
    <property type="entry name" value="AP2/ERF_dom_sf"/>
</dbReference>
<dbReference type="AlphaFoldDB" id="A0ABD2VJ42"/>
<evidence type="ECO:0000313" key="11">
    <source>
        <dbReference type="Proteomes" id="UP001627284"/>
    </source>
</evidence>
<keyword evidence="3" id="KW-0805">Transcription regulation</keyword>
<organism evidence="10 11">
    <name type="scientific">Solanum stoloniferum</name>
    <dbReference type="NCBI Taxonomy" id="62892"/>
    <lineage>
        <taxon>Eukaryota</taxon>
        <taxon>Viridiplantae</taxon>
        <taxon>Streptophyta</taxon>
        <taxon>Embryophyta</taxon>
        <taxon>Tracheophyta</taxon>
        <taxon>Spermatophyta</taxon>
        <taxon>Magnoliopsida</taxon>
        <taxon>eudicotyledons</taxon>
        <taxon>Gunneridae</taxon>
        <taxon>Pentapetalae</taxon>
        <taxon>asterids</taxon>
        <taxon>lamiids</taxon>
        <taxon>Solanales</taxon>
        <taxon>Solanaceae</taxon>
        <taxon>Solanoideae</taxon>
        <taxon>Solaneae</taxon>
        <taxon>Solanum</taxon>
    </lineage>
</organism>
<feature type="domain" description="AP2/ERF" evidence="9">
    <location>
        <begin position="94"/>
        <end position="152"/>
    </location>
</feature>